<gene>
    <name evidence="7" type="ORF">HL41_04125</name>
</gene>
<keyword evidence="3 6" id="KW-0812">Transmembrane</keyword>
<proteinExistence type="predicted"/>
<dbReference type="PaxDb" id="289377-HL41_04125"/>
<dbReference type="Pfam" id="PF06146">
    <property type="entry name" value="PsiE"/>
    <property type="match status" value="1"/>
</dbReference>
<evidence type="ECO:0000256" key="6">
    <source>
        <dbReference type="SAM" id="Phobius"/>
    </source>
</evidence>
<reference evidence="7 8" key="1">
    <citation type="journal article" date="2015" name="Genome Announc.">
        <title>Genome Sequence of a Sulfate-Reducing Thermophilic Bacterium, Thermodesulfobacterium commune DSM 2178T (Phylum Thermodesulfobacteria).</title>
        <authorList>
            <person name="Bhatnagar S."/>
            <person name="Badger J.H."/>
            <person name="Madupu R."/>
            <person name="Khouri H.M."/>
            <person name="O'Connor E.M."/>
            <person name="Robb F.T."/>
            <person name="Ward N.L."/>
            <person name="Eisen J.A."/>
        </authorList>
    </citation>
    <scope>NUCLEOTIDE SEQUENCE [LARGE SCALE GENOMIC DNA]</scope>
    <source>
        <strain evidence="7 8">DSM 2178</strain>
    </source>
</reference>
<dbReference type="OrthoDB" id="74012at2"/>
<protein>
    <recommendedName>
        <fullName evidence="9">Phosphate-starvation-inducible E-like protein</fullName>
    </recommendedName>
</protein>
<evidence type="ECO:0000256" key="5">
    <source>
        <dbReference type="ARBA" id="ARBA00023136"/>
    </source>
</evidence>
<name>A0A075WT26_9BACT</name>
<organism evidence="7 8">
    <name type="scientific">Thermodesulfobacterium commune DSM 2178</name>
    <dbReference type="NCBI Taxonomy" id="289377"/>
    <lineage>
        <taxon>Bacteria</taxon>
        <taxon>Pseudomonadati</taxon>
        <taxon>Thermodesulfobacteriota</taxon>
        <taxon>Thermodesulfobacteria</taxon>
        <taxon>Thermodesulfobacteriales</taxon>
        <taxon>Thermodesulfobacteriaceae</taxon>
        <taxon>Thermodesulfobacterium</taxon>
    </lineage>
</organism>
<evidence type="ECO:0000256" key="3">
    <source>
        <dbReference type="ARBA" id="ARBA00022692"/>
    </source>
</evidence>
<dbReference type="GO" id="GO:0005886">
    <property type="term" value="C:plasma membrane"/>
    <property type="evidence" value="ECO:0007669"/>
    <property type="project" value="UniProtKB-SubCell"/>
</dbReference>
<keyword evidence="2" id="KW-1003">Cell membrane</keyword>
<dbReference type="RefSeq" id="WP_038060928.1">
    <property type="nucleotide sequence ID" value="NZ_CP008796.1"/>
</dbReference>
<evidence type="ECO:0000313" key="8">
    <source>
        <dbReference type="Proteomes" id="UP000028481"/>
    </source>
</evidence>
<keyword evidence="5 6" id="KW-0472">Membrane</keyword>
<feature type="transmembrane region" description="Helical" evidence="6">
    <location>
        <begin position="30"/>
        <end position="50"/>
    </location>
</feature>
<dbReference type="Proteomes" id="UP000028481">
    <property type="component" value="Chromosome"/>
</dbReference>
<dbReference type="InterPro" id="IPR020948">
    <property type="entry name" value="P_starv_induced_PsiE-like"/>
</dbReference>
<dbReference type="STRING" id="289377.HL41_04125"/>
<evidence type="ECO:0000256" key="2">
    <source>
        <dbReference type="ARBA" id="ARBA00022475"/>
    </source>
</evidence>
<dbReference type="eggNOG" id="COG3431">
    <property type="taxonomic scope" value="Bacteria"/>
</dbReference>
<dbReference type="AlphaFoldDB" id="A0A075WT26"/>
<keyword evidence="4 6" id="KW-1133">Transmembrane helix</keyword>
<dbReference type="KEGG" id="tcm:HL41_04125"/>
<evidence type="ECO:0000256" key="4">
    <source>
        <dbReference type="ARBA" id="ARBA00022989"/>
    </source>
</evidence>
<comment type="subcellular location">
    <subcellularLocation>
        <location evidence="1">Cell membrane</location>
        <topology evidence="1">Multi-pass membrane protein</topology>
    </subcellularLocation>
</comment>
<evidence type="ECO:0000313" key="7">
    <source>
        <dbReference type="EMBL" id="AIH04021.1"/>
    </source>
</evidence>
<dbReference type="EMBL" id="CP008796">
    <property type="protein sequence ID" value="AIH04021.1"/>
    <property type="molecule type" value="Genomic_DNA"/>
</dbReference>
<evidence type="ECO:0000256" key="1">
    <source>
        <dbReference type="ARBA" id="ARBA00004651"/>
    </source>
</evidence>
<feature type="transmembrane region" description="Helical" evidence="6">
    <location>
        <begin position="127"/>
        <end position="147"/>
    </location>
</feature>
<keyword evidence="8" id="KW-1185">Reference proteome</keyword>
<sequence>MKKDLPCSPSSQLEALQNVVLCVYKGIIKLAFNLAIIILIVSLGIGIFKTVKDLTFVFSEPTVRASFKDLVTNVLSLIVVLELIRAFVDYFEHEAVSMEILIEALIAFLIREFMIHLFEGKVTGFEVFWWAFAIVLVVVSRFILIIYKGIKIFKKPRISSLQE</sequence>
<accession>A0A075WT26</accession>
<dbReference type="HOGENOM" id="CLU_136000_1_1_0"/>
<evidence type="ECO:0008006" key="9">
    <source>
        <dbReference type="Google" id="ProtNLM"/>
    </source>
</evidence>